<proteinExistence type="predicted"/>
<evidence type="ECO:0000313" key="2">
    <source>
        <dbReference type="Proteomes" id="UP001283361"/>
    </source>
</evidence>
<sequence>MRQIVRKTFHRKFPGSPSFALQWPQVFFVHCDCYKNWKGFLKKMDIKHEYIYLLVAALLIKHGKKECRIV</sequence>
<organism evidence="1 2">
    <name type="scientific">Elysia crispata</name>
    <name type="common">lettuce slug</name>
    <dbReference type="NCBI Taxonomy" id="231223"/>
    <lineage>
        <taxon>Eukaryota</taxon>
        <taxon>Metazoa</taxon>
        <taxon>Spiralia</taxon>
        <taxon>Lophotrochozoa</taxon>
        <taxon>Mollusca</taxon>
        <taxon>Gastropoda</taxon>
        <taxon>Heterobranchia</taxon>
        <taxon>Euthyneura</taxon>
        <taxon>Panpulmonata</taxon>
        <taxon>Sacoglossa</taxon>
        <taxon>Placobranchoidea</taxon>
        <taxon>Plakobranchidae</taxon>
        <taxon>Elysia</taxon>
    </lineage>
</organism>
<dbReference type="Proteomes" id="UP001283361">
    <property type="component" value="Unassembled WGS sequence"/>
</dbReference>
<name>A0AAE1DHP2_9GAST</name>
<reference evidence="1" key="1">
    <citation type="journal article" date="2023" name="G3 (Bethesda)">
        <title>A reference genome for the long-term kleptoplast-retaining sea slug Elysia crispata morphotype clarki.</title>
        <authorList>
            <person name="Eastman K.E."/>
            <person name="Pendleton A.L."/>
            <person name="Shaikh M.A."/>
            <person name="Suttiyut T."/>
            <person name="Ogas R."/>
            <person name="Tomko P."/>
            <person name="Gavelis G."/>
            <person name="Widhalm J.R."/>
            <person name="Wisecaver J.H."/>
        </authorList>
    </citation>
    <scope>NUCLEOTIDE SEQUENCE</scope>
    <source>
        <strain evidence="1">ECLA1</strain>
    </source>
</reference>
<gene>
    <name evidence="1" type="ORF">RRG08_034122</name>
</gene>
<dbReference type="AlphaFoldDB" id="A0AAE1DHP2"/>
<protein>
    <submittedName>
        <fullName evidence="1">Uncharacterized protein</fullName>
    </submittedName>
</protein>
<keyword evidence="2" id="KW-1185">Reference proteome</keyword>
<evidence type="ECO:0000313" key="1">
    <source>
        <dbReference type="EMBL" id="KAK3771104.1"/>
    </source>
</evidence>
<accession>A0AAE1DHP2</accession>
<dbReference type="EMBL" id="JAWDGP010003771">
    <property type="protein sequence ID" value="KAK3771104.1"/>
    <property type="molecule type" value="Genomic_DNA"/>
</dbReference>
<comment type="caution">
    <text evidence="1">The sequence shown here is derived from an EMBL/GenBank/DDBJ whole genome shotgun (WGS) entry which is preliminary data.</text>
</comment>